<dbReference type="Pfam" id="PF03705">
    <property type="entry name" value="CheR_N"/>
    <property type="match status" value="1"/>
</dbReference>
<evidence type="ECO:0000259" key="1">
    <source>
        <dbReference type="PROSITE" id="PS50123"/>
    </source>
</evidence>
<dbReference type="EMBL" id="CP035807">
    <property type="protein sequence ID" value="QEN04928.1"/>
    <property type="molecule type" value="Genomic_DNA"/>
</dbReference>
<dbReference type="GO" id="GO:0032259">
    <property type="term" value="P:methylation"/>
    <property type="evidence" value="ECO:0007669"/>
    <property type="project" value="UniProtKB-KW"/>
</dbReference>
<dbReference type="Proteomes" id="UP000323824">
    <property type="component" value="Chromosome"/>
</dbReference>
<evidence type="ECO:0000313" key="2">
    <source>
        <dbReference type="EMBL" id="QEN04928.1"/>
    </source>
</evidence>
<organism evidence="2 3">
    <name type="scientific">Thiospirochaeta perfilievii</name>
    <dbReference type="NCBI Taxonomy" id="252967"/>
    <lineage>
        <taxon>Bacteria</taxon>
        <taxon>Pseudomonadati</taxon>
        <taxon>Spirochaetota</taxon>
        <taxon>Spirochaetia</taxon>
        <taxon>Spirochaetales</taxon>
        <taxon>Spirochaetaceae</taxon>
        <taxon>Thiospirochaeta</taxon>
    </lineage>
</organism>
<protein>
    <submittedName>
        <fullName evidence="2">Protein-glutamate O-methyltransferase CheR</fullName>
    </submittedName>
</protein>
<dbReference type="SUPFAM" id="SSF47757">
    <property type="entry name" value="Chemotaxis receptor methyltransferase CheR, N-terminal domain"/>
    <property type="match status" value="1"/>
</dbReference>
<dbReference type="SUPFAM" id="SSF53335">
    <property type="entry name" value="S-adenosyl-L-methionine-dependent methyltransferases"/>
    <property type="match status" value="1"/>
</dbReference>
<dbReference type="PANTHER" id="PTHR24422:SF8">
    <property type="entry name" value="CHEMOTAXIS PROTEIN"/>
    <property type="match status" value="1"/>
</dbReference>
<dbReference type="InterPro" id="IPR029063">
    <property type="entry name" value="SAM-dependent_MTases_sf"/>
</dbReference>
<reference evidence="2 3" key="1">
    <citation type="submission" date="2019-02" db="EMBL/GenBank/DDBJ databases">
        <authorList>
            <person name="Fomenkov A."/>
            <person name="Dubinina G."/>
            <person name="Grabovich M."/>
            <person name="Vincze T."/>
            <person name="Roberts R.J."/>
        </authorList>
    </citation>
    <scope>NUCLEOTIDE SEQUENCE [LARGE SCALE GENOMIC DNA]</scope>
    <source>
        <strain evidence="2 3">P</strain>
    </source>
</reference>
<dbReference type="OrthoDB" id="9816309at2"/>
<dbReference type="PRINTS" id="PR00996">
    <property type="entry name" value="CHERMTFRASE"/>
</dbReference>
<accession>A0A5C1QC66</accession>
<dbReference type="InterPro" id="IPR022642">
    <property type="entry name" value="CheR_C"/>
</dbReference>
<dbReference type="RefSeq" id="WP_149568169.1">
    <property type="nucleotide sequence ID" value="NZ_CP035807.1"/>
</dbReference>
<dbReference type="InterPro" id="IPR050903">
    <property type="entry name" value="Bact_Chemotaxis_MeTrfase"/>
</dbReference>
<evidence type="ECO:0000313" key="3">
    <source>
        <dbReference type="Proteomes" id="UP000323824"/>
    </source>
</evidence>
<dbReference type="KEGG" id="sper:EW093_09480"/>
<sequence length="279" mass="32517">MESDRELVENEDIEVELVLDALLKKSDYDYRNYSRSHIKRRLSHRLTVSGYNRYSDMIPDIIYNPQFLNKLLSDLSINVTEMFRDPSFFLELKDKIFPYIKTYPFVKIWHAGCSSGQEVYSMAILLSEDNLYEKSQIYATDFNREILDVAKRAIYPIDTIKKYTNNYQQGGGQNSFADYYIADYDSAAIIPSLKKNVLFSFHNLVTDGIFGEMHVIVCRNVLIYFDKELQNSVLKLFYESLVPGGFLCLGSKESIRFSEVEKLFEVVSSSEKIFRKRVC</sequence>
<dbReference type="PROSITE" id="PS50123">
    <property type="entry name" value="CHER"/>
    <property type="match status" value="1"/>
</dbReference>
<dbReference type="Pfam" id="PF01739">
    <property type="entry name" value="CheR"/>
    <property type="match status" value="1"/>
</dbReference>
<dbReference type="GO" id="GO:0008757">
    <property type="term" value="F:S-adenosylmethionine-dependent methyltransferase activity"/>
    <property type="evidence" value="ECO:0007669"/>
    <property type="project" value="InterPro"/>
</dbReference>
<proteinExistence type="predicted"/>
<name>A0A5C1QC66_9SPIO</name>
<feature type="domain" description="CheR-type methyltransferase" evidence="1">
    <location>
        <begin position="3"/>
        <end position="277"/>
    </location>
</feature>
<keyword evidence="2" id="KW-0489">Methyltransferase</keyword>
<dbReference type="PANTHER" id="PTHR24422">
    <property type="entry name" value="CHEMOTAXIS PROTEIN METHYLTRANSFERASE"/>
    <property type="match status" value="1"/>
</dbReference>
<dbReference type="SMART" id="SM00138">
    <property type="entry name" value="MeTrc"/>
    <property type="match status" value="1"/>
</dbReference>
<gene>
    <name evidence="2" type="ORF">EW093_09480</name>
</gene>
<keyword evidence="3" id="KW-1185">Reference proteome</keyword>
<reference evidence="2 3" key="2">
    <citation type="submission" date="2019-09" db="EMBL/GenBank/DDBJ databases">
        <title>Complete Genome Sequence and Methylome Analysis of free living Spirochaetas.</title>
        <authorList>
            <person name="Leshcheva N."/>
            <person name="Mikheeva N."/>
        </authorList>
    </citation>
    <scope>NUCLEOTIDE SEQUENCE [LARGE SCALE GENOMIC DNA]</scope>
    <source>
        <strain evidence="2 3">P</strain>
    </source>
</reference>
<dbReference type="AlphaFoldDB" id="A0A5C1QC66"/>
<dbReference type="Gene3D" id="3.40.50.150">
    <property type="entry name" value="Vaccinia Virus protein VP39"/>
    <property type="match status" value="1"/>
</dbReference>
<keyword evidence="2" id="KW-0808">Transferase</keyword>
<dbReference type="InterPro" id="IPR022641">
    <property type="entry name" value="CheR_N"/>
</dbReference>
<dbReference type="InterPro" id="IPR000780">
    <property type="entry name" value="CheR_MeTrfase"/>
</dbReference>